<gene>
    <name evidence="1" type="ORF">ACOLOM_LOCUS2163</name>
</gene>
<evidence type="ECO:0000313" key="2">
    <source>
        <dbReference type="Proteomes" id="UP000789525"/>
    </source>
</evidence>
<proteinExistence type="predicted"/>
<protein>
    <submittedName>
        <fullName evidence="1">16519_t:CDS:1</fullName>
    </submittedName>
</protein>
<name>A0ACA9KP62_9GLOM</name>
<reference evidence="1" key="1">
    <citation type="submission" date="2021-06" db="EMBL/GenBank/DDBJ databases">
        <authorList>
            <person name="Kallberg Y."/>
            <person name="Tangrot J."/>
            <person name="Rosling A."/>
        </authorList>
    </citation>
    <scope>NUCLEOTIDE SEQUENCE</scope>
    <source>
        <strain evidence="1">CL356</strain>
    </source>
</reference>
<sequence length="424" mass="48598">MSASQNSGSSKSSLPALHGVKIKARKGQQKAQAKYEPTIFRDSILKALSNAQPGDLEEISQQLDISGNTLEYRKYGETLFEILLTGGVLAPGGTILKDGTQRSPFSIFTAEDNSEVIKKHVEVFNKLIRRYKYLQRSFEETIKNLIQYINKWSSEENNKLAMAIGLFASGQMTNINVLTVLFKEHLVKEGLSLQFVTAVFKAYLSEQSIDHLGNSLKKAGMDNKLMEFFPPNKRDEEYFARYFEAEDMKQLVEYHNQKQRNSMKEQTIDRAKKMLQADNTSAEVIVYLKHQMKEGGWQESDFVQIVWDSVMQAVDWGSRAEQIETQVLRQVKQCSDILTVFATSPKTELALLQKVQVYCYDDTKLMKHFRQIVQILYDEDVVSESAILYWSEKGASHQGKTVFLKQMEPFIQWLKTVDSESEEE</sequence>
<dbReference type="EMBL" id="CAJVPT010002694">
    <property type="protein sequence ID" value="CAG8485502.1"/>
    <property type="molecule type" value="Genomic_DNA"/>
</dbReference>
<evidence type="ECO:0000313" key="1">
    <source>
        <dbReference type="EMBL" id="CAG8485502.1"/>
    </source>
</evidence>
<keyword evidence="2" id="KW-1185">Reference proteome</keyword>
<dbReference type="Proteomes" id="UP000789525">
    <property type="component" value="Unassembled WGS sequence"/>
</dbReference>
<organism evidence="1 2">
    <name type="scientific">Acaulospora colombiana</name>
    <dbReference type="NCBI Taxonomy" id="27376"/>
    <lineage>
        <taxon>Eukaryota</taxon>
        <taxon>Fungi</taxon>
        <taxon>Fungi incertae sedis</taxon>
        <taxon>Mucoromycota</taxon>
        <taxon>Glomeromycotina</taxon>
        <taxon>Glomeromycetes</taxon>
        <taxon>Diversisporales</taxon>
        <taxon>Acaulosporaceae</taxon>
        <taxon>Acaulospora</taxon>
    </lineage>
</organism>
<comment type="caution">
    <text evidence="1">The sequence shown here is derived from an EMBL/GenBank/DDBJ whole genome shotgun (WGS) entry which is preliminary data.</text>
</comment>
<accession>A0ACA9KP62</accession>